<dbReference type="InterPro" id="IPR008927">
    <property type="entry name" value="6-PGluconate_DH-like_C_sf"/>
</dbReference>
<dbReference type="EMBL" id="CANHGI010000001">
    <property type="protein sequence ID" value="CAI5438755.1"/>
    <property type="molecule type" value="Genomic_DNA"/>
</dbReference>
<name>A0A9P1MT53_9PELO</name>
<keyword evidence="6" id="KW-1185">Reference proteome</keyword>
<dbReference type="InterPro" id="IPR006180">
    <property type="entry name" value="3-OHacyl-CoA_DH_CS"/>
</dbReference>
<comment type="similarity">
    <text evidence="1">Belongs to the 3-hydroxyacyl-CoA dehydrogenase family.</text>
</comment>
<evidence type="ECO:0000259" key="4">
    <source>
        <dbReference type="Pfam" id="PF02737"/>
    </source>
</evidence>
<gene>
    <name evidence="5" type="ORF">CAMP_LOCUS1392</name>
</gene>
<dbReference type="PANTHER" id="PTHR48075:SF1">
    <property type="entry name" value="LAMBDA-CRYSTALLIN HOMOLOG"/>
    <property type="match status" value="1"/>
</dbReference>
<feature type="domain" description="3-hydroxyacyl-CoA dehydrogenase NAD binding" evidence="4">
    <location>
        <begin position="7"/>
        <end position="187"/>
    </location>
</feature>
<evidence type="ECO:0000313" key="5">
    <source>
        <dbReference type="EMBL" id="CAI5438755.1"/>
    </source>
</evidence>
<dbReference type="Gene3D" id="3.40.50.720">
    <property type="entry name" value="NAD(P)-binding Rossmann-like Domain"/>
    <property type="match status" value="1"/>
</dbReference>
<evidence type="ECO:0000313" key="6">
    <source>
        <dbReference type="Proteomes" id="UP001152747"/>
    </source>
</evidence>
<dbReference type="PROSITE" id="PS00067">
    <property type="entry name" value="3HCDH"/>
    <property type="match status" value="1"/>
</dbReference>
<organism evidence="5 6">
    <name type="scientific">Caenorhabditis angaria</name>
    <dbReference type="NCBI Taxonomy" id="860376"/>
    <lineage>
        <taxon>Eukaryota</taxon>
        <taxon>Metazoa</taxon>
        <taxon>Ecdysozoa</taxon>
        <taxon>Nematoda</taxon>
        <taxon>Chromadorea</taxon>
        <taxon>Rhabditida</taxon>
        <taxon>Rhabditina</taxon>
        <taxon>Rhabditomorpha</taxon>
        <taxon>Rhabditoidea</taxon>
        <taxon>Rhabditidae</taxon>
        <taxon>Peloderinae</taxon>
        <taxon>Caenorhabditis</taxon>
    </lineage>
</organism>
<dbReference type="Pfam" id="PF02737">
    <property type="entry name" value="3HCDH_N"/>
    <property type="match status" value="1"/>
</dbReference>
<evidence type="ECO:0000259" key="3">
    <source>
        <dbReference type="Pfam" id="PF00725"/>
    </source>
</evidence>
<protein>
    <submittedName>
        <fullName evidence="5">Uncharacterized protein</fullName>
    </submittedName>
</protein>
<dbReference type="Gene3D" id="1.10.1040.10">
    <property type="entry name" value="N-(1-d-carboxylethyl)-l-norvaline Dehydrogenase, domain 2"/>
    <property type="match status" value="1"/>
</dbReference>
<dbReference type="InterPro" id="IPR036291">
    <property type="entry name" value="NAD(P)-bd_dom_sf"/>
</dbReference>
<dbReference type="Proteomes" id="UP001152747">
    <property type="component" value="Unassembled WGS sequence"/>
</dbReference>
<dbReference type="GO" id="GO:0050104">
    <property type="term" value="F:L-gulonate 3-dehydrogenase activity"/>
    <property type="evidence" value="ECO:0007669"/>
    <property type="project" value="TreeGrafter"/>
</dbReference>
<sequence>MADNRGKIAIVGSGLIGSSWATIFASAGYPVQLYDIKEEQLEIALKNVKLNLELLDNNNLRRGVGLPASEAISNITTTINLEEALKGAIYVQESALESLEFRLEFYKELDKFVEPNAILASSTSTIPASKFTENLKNRENCLIVHPVNPPLFCPLTELVPAPWTKQEIIDRAAEIMKSVGQQPVKLKKEAIGFVVNRVQFALLTEVYRLVADDVISVDDIDLVMTSGLGMRYAFHGPLETIHLNAFGVRDYLRRYREGIKKVVDDFGPTPEFNESDVIDKLEKALDAKMPTSDIRKFQADRESKLIELAKLKRQLEQ</sequence>
<reference evidence="5" key="1">
    <citation type="submission" date="2022-11" db="EMBL/GenBank/DDBJ databases">
        <authorList>
            <person name="Kikuchi T."/>
        </authorList>
    </citation>
    <scope>NUCLEOTIDE SEQUENCE</scope>
    <source>
        <strain evidence="5">PS1010</strain>
    </source>
</reference>
<evidence type="ECO:0000256" key="1">
    <source>
        <dbReference type="ARBA" id="ARBA00009463"/>
    </source>
</evidence>
<dbReference type="InterPro" id="IPR006176">
    <property type="entry name" value="3-OHacyl-CoA_DH_NAD-bd"/>
</dbReference>
<dbReference type="SUPFAM" id="SSF48179">
    <property type="entry name" value="6-phosphogluconate dehydrogenase C-terminal domain-like"/>
    <property type="match status" value="1"/>
</dbReference>
<dbReference type="InterPro" id="IPR013328">
    <property type="entry name" value="6PGD_dom2"/>
</dbReference>
<dbReference type="GO" id="GO:0070403">
    <property type="term" value="F:NAD+ binding"/>
    <property type="evidence" value="ECO:0007669"/>
    <property type="project" value="InterPro"/>
</dbReference>
<accession>A0A9P1MT53</accession>
<proteinExistence type="inferred from homology"/>
<dbReference type="AlphaFoldDB" id="A0A9P1MT53"/>
<dbReference type="OrthoDB" id="2021159at2759"/>
<comment type="caution">
    <text evidence="5">The sequence shown here is derived from an EMBL/GenBank/DDBJ whole genome shotgun (WGS) entry which is preliminary data.</text>
</comment>
<dbReference type="GO" id="GO:0006631">
    <property type="term" value="P:fatty acid metabolic process"/>
    <property type="evidence" value="ECO:0007669"/>
    <property type="project" value="InterPro"/>
</dbReference>
<dbReference type="PANTHER" id="PTHR48075">
    <property type="entry name" value="3-HYDROXYACYL-COA DEHYDROGENASE FAMILY PROTEIN"/>
    <property type="match status" value="1"/>
</dbReference>
<dbReference type="Pfam" id="PF00725">
    <property type="entry name" value="3HCDH"/>
    <property type="match status" value="1"/>
</dbReference>
<feature type="domain" description="3-hydroxyacyl-CoA dehydrogenase C-terminal" evidence="3">
    <location>
        <begin position="192"/>
        <end position="245"/>
    </location>
</feature>
<evidence type="ECO:0000256" key="2">
    <source>
        <dbReference type="ARBA" id="ARBA00023002"/>
    </source>
</evidence>
<keyword evidence="2" id="KW-0560">Oxidoreductase</keyword>
<dbReference type="SUPFAM" id="SSF51735">
    <property type="entry name" value="NAD(P)-binding Rossmann-fold domains"/>
    <property type="match status" value="1"/>
</dbReference>
<dbReference type="InterPro" id="IPR006108">
    <property type="entry name" value="3HC_DH_C"/>
</dbReference>